<dbReference type="Proteomes" id="UP000516446">
    <property type="component" value="Chromosome"/>
</dbReference>
<gene>
    <name evidence="1" type="ORF">FY536_01450</name>
</gene>
<accession>A0A7H1MKN3</accession>
<name>A0A7H1MKN3_9LACO</name>
<evidence type="ECO:0000313" key="2">
    <source>
        <dbReference type="Proteomes" id="UP000516446"/>
    </source>
</evidence>
<dbReference type="AlphaFoldDB" id="A0A7H1MKN3"/>
<dbReference type="EMBL" id="CP043431">
    <property type="protein sequence ID" value="QNT64019.1"/>
    <property type="molecule type" value="Genomic_DNA"/>
</dbReference>
<organism evidence="1 2">
    <name type="scientific">Weissella koreensis</name>
    <dbReference type="NCBI Taxonomy" id="165096"/>
    <lineage>
        <taxon>Bacteria</taxon>
        <taxon>Bacillati</taxon>
        <taxon>Bacillota</taxon>
        <taxon>Bacilli</taxon>
        <taxon>Lactobacillales</taxon>
        <taxon>Lactobacillaceae</taxon>
        <taxon>Weissella</taxon>
    </lineage>
</organism>
<dbReference type="Pfam" id="PF22564">
    <property type="entry name" value="HAAS"/>
    <property type="match status" value="1"/>
</dbReference>
<protein>
    <submittedName>
        <fullName evidence="1">DUF1700 domain-containing protein</fullName>
    </submittedName>
</protein>
<dbReference type="RefSeq" id="WP_013989225.1">
    <property type="nucleotide sequence ID" value="NZ_CP026847.1"/>
</dbReference>
<sequence length="217" mass="24113">MHSEIEEYLATFDRYLAPMPDGERSDTYRYYEELFLDSGMTIDEIYKEFSSPKNLARQINANYAMGWMENDEDTEESRPRNRRNQKEQKNPWNAAWLILLGVLASPILIPVALVLIFAFVAVIITVIGIIFALAGLLIGAAIAGGFMIAAGFGVMSQGLMMALILIGAGIAALGLVVISIPVVIWIVYGIGWIGYRIIKWIAGMTLKRRPELNRKGA</sequence>
<keyword evidence="2" id="KW-1185">Reference proteome</keyword>
<evidence type="ECO:0000313" key="1">
    <source>
        <dbReference type="EMBL" id="QNT64019.1"/>
    </source>
</evidence>
<proteinExistence type="predicted"/>
<reference evidence="1 2" key="1">
    <citation type="submission" date="2019-08" db="EMBL/GenBank/DDBJ databases">
        <authorList>
            <person name="Chang H.C."/>
            <person name="Mun S.Y."/>
        </authorList>
    </citation>
    <scope>NUCLEOTIDE SEQUENCE [LARGE SCALE GENOMIC DNA]</scope>
    <source>
        <strain evidence="1 2">SK</strain>
    </source>
</reference>